<organism evidence="3 4">
    <name type="scientific">Kiloniella spongiae</name>
    <dbReference type="NCBI Taxonomy" id="1489064"/>
    <lineage>
        <taxon>Bacteria</taxon>
        <taxon>Pseudomonadati</taxon>
        <taxon>Pseudomonadota</taxon>
        <taxon>Alphaproteobacteria</taxon>
        <taxon>Rhodospirillales</taxon>
        <taxon>Kiloniellaceae</taxon>
        <taxon>Kiloniella</taxon>
    </lineage>
</organism>
<evidence type="ECO:0000313" key="4">
    <source>
        <dbReference type="Proteomes" id="UP000035444"/>
    </source>
</evidence>
<feature type="domain" description="VTT" evidence="2">
    <location>
        <begin position="35"/>
        <end position="154"/>
    </location>
</feature>
<dbReference type="AlphaFoldDB" id="A0A0H2N0B0"/>
<dbReference type="InterPro" id="IPR051311">
    <property type="entry name" value="DedA_domain"/>
</dbReference>
<accession>A0A0H2N0B0</accession>
<keyword evidence="4" id="KW-1185">Reference proteome</keyword>
<dbReference type="PATRIC" id="fig|1489064.4.peg.1382"/>
<sequence length="193" mass="21550">MFRSLYNWTMGLAAHPHALLALGLIAFIESSVFPIPPDILIIPMVLAARDQAWKIALIATVMSVLGGMFGYGIGAFLFESIGQPIIEFYGKAEYLEDFRARYNDWGAWIVFIAGVTPFPYKVITIASGFFELDFAVFSISSFGARGLRFFCVAGLLWYFGQPIKIFIEKYLNILATIFCILLIGGFVALKYLL</sequence>
<dbReference type="PANTHER" id="PTHR42709">
    <property type="entry name" value="ALKALINE PHOSPHATASE LIKE PROTEIN"/>
    <property type="match status" value="1"/>
</dbReference>
<dbReference type="Pfam" id="PF09335">
    <property type="entry name" value="VTT_dom"/>
    <property type="match status" value="1"/>
</dbReference>
<proteinExistence type="predicted"/>
<feature type="transmembrane region" description="Helical" evidence="1">
    <location>
        <begin position="105"/>
        <end position="130"/>
    </location>
</feature>
<keyword evidence="1" id="KW-1133">Transmembrane helix</keyword>
<feature type="transmembrane region" description="Helical" evidence="1">
    <location>
        <begin position="171"/>
        <end position="192"/>
    </location>
</feature>
<keyword evidence="1" id="KW-0812">Transmembrane</keyword>
<dbReference type="STRING" id="1489064.WH96_02280"/>
<gene>
    <name evidence="3" type="ORF">WH96_02280</name>
</gene>
<feature type="transmembrane region" description="Helical" evidence="1">
    <location>
        <begin position="12"/>
        <end position="35"/>
    </location>
</feature>
<dbReference type="GO" id="GO:0005886">
    <property type="term" value="C:plasma membrane"/>
    <property type="evidence" value="ECO:0007669"/>
    <property type="project" value="TreeGrafter"/>
</dbReference>
<dbReference type="RefSeq" id="WP_047762478.1">
    <property type="nucleotide sequence ID" value="NZ_LAQL01000002.1"/>
</dbReference>
<protein>
    <submittedName>
        <fullName evidence="3">Cytochrome B561</fullName>
    </submittedName>
</protein>
<dbReference type="Proteomes" id="UP000035444">
    <property type="component" value="Unassembled WGS sequence"/>
</dbReference>
<name>A0A0H2N0B0_9PROT</name>
<dbReference type="PANTHER" id="PTHR42709:SF11">
    <property type="entry name" value="DEDA FAMILY PROTEIN"/>
    <property type="match status" value="1"/>
</dbReference>
<evidence type="ECO:0000313" key="3">
    <source>
        <dbReference type="EMBL" id="KLN62355.1"/>
    </source>
</evidence>
<comment type="caution">
    <text evidence="3">The sequence shown here is derived from an EMBL/GenBank/DDBJ whole genome shotgun (WGS) entry which is preliminary data.</text>
</comment>
<evidence type="ECO:0000256" key="1">
    <source>
        <dbReference type="SAM" id="Phobius"/>
    </source>
</evidence>
<keyword evidence="1" id="KW-0472">Membrane</keyword>
<reference evidence="3 4" key="1">
    <citation type="submission" date="2015-03" db="EMBL/GenBank/DDBJ databases">
        <title>Genome Sequence of Kiloniella spongiae MEBiC09566, isolated from a marine sponge.</title>
        <authorList>
            <person name="Shao Z."/>
            <person name="Wang L."/>
            <person name="Li X."/>
        </authorList>
    </citation>
    <scope>NUCLEOTIDE SEQUENCE [LARGE SCALE GENOMIC DNA]</scope>
    <source>
        <strain evidence="3 4">MEBiC09566</strain>
    </source>
</reference>
<feature type="transmembrane region" description="Helical" evidence="1">
    <location>
        <begin position="55"/>
        <end position="78"/>
    </location>
</feature>
<dbReference type="OrthoDB" id="9810270at2"/>
<dbReference type="EMBL" id="LAQL01000002">
    <property type="protein sequence ID" value="KLN62355.1"/>
    <property type="molecule type" value="Genomic_DNA"/>
</dbReference>
<feature type="transmembrane region" description="Helical" evidence="1">
    <location>
        <begin position="136"/>
        <end position="159"/>
    </location>
</feature>
<dbReference type="InterPro" id="IPR032816">
    <property type="entry name" value="VTT_dom"/>
</dbReference>
<evidence type="ECO:0000259" key="2">
    <source>
        <dbReference type="Pfam" id="PF09335"/>
    </source>
</evidence>